<dbReference type="OrthoDB" id="10359857at2759"/>
<dbReference type="Pfam" id="PF17102">
    <property type="entry name" value="Stealth_CR3"/>
    <property type="match status" value="1"/>
</dbReference>
<sequence length="133" mass="15418">MNDDYFFITPVTTDQFFTYVGGLRLLTEINHIHHVPSQKSNAWLASVCNIVILTDKTYGGEHVHSFHKHAPCFYSRLAFEEVHQKLAKVLDITLPDQMRNPDDFNMPLLHHNYMQEEGSKKLDIPVQLNPLIE</sequence>
<dbReference type="PANTHER" id="PTHR24045:SF0">
    <property type="entry name" value="N-ACETYLGLUCOSAMINE-1-PHOSPHOTRANSFERASE SUBUNITS ALPHA_BETA"/>
    <property type="match status" value="1"/>
</dbReference>
<dbReference type="EMBL" id="QXFV01000484">
    <property type="protein sequence ID" value="KAE9036193.1"/>
    <property type="molecule type" value="Genomic_DNA"/>
</dbReference>
<dbReference type="PANTHER" id="PTHR24045">
    <property type="match status" value="1"/>
</dbReference>
<gene>
    <name evidence="3" type="ORF">PR001_g8952</name>
    <name evidence="4" type="ORF">PR002_g1176</name>
    <name evidence="5" type="ORF">PR003_g11080</name>
</gene>
<evidence type="ECO:0000313" key="6">
    <source>
        <dbReference type="Proteomes" id="UP000429607"/>
    </source>
</evidence>
<evidence type="ECO:0000313" key="4">
    <source>
        <dbReference type="EMBL" id="KAE9047202.1"/>
    </source>
</evidence>
<reference evidence="6 8" key="1">
    <citation type="submission" date="2018-09" db="EMBL/GenBank/DDBJ databases">
        <title>Genomic investigation of the strawberry pathogen Phytophthora fragariae indicates pathogenicity is determined by transcriptional variation in three key races.</title>
        <authorList>
            <person name="Adams T.M."/>
            <person name="Armitage A.D."/>
            <person name="Sobczyk M.K."/>
            <person name="Bates H.J."/>
            <person name="Dunwell J.M."/>
            <person name="Nellist C.F."/>
            <person name="Harrison R.J."/>
        </authorList>
    </citation>
    <scope>NUCLEOTIDE SEQUENCE [LARGE SCALE GENOMIC DNA]</scope>
    <source>
        <strain evidence="3 6">SCRP249</strain>
        <strain evidence="4 8">SCRP324</strain>
        <strain evidence="5 7">SCRP333</strain>
    </source>
</reference>
<dbReference type="EMBL" id="QXFT01000625">
    <property type="protein sequence ID" value="KAE9339306.1"/>
    <property type="molecule type" value="Genomic_DNA"/>
</dbReference>
<organism evidence="3 6">
    <name type="scientific">Phytophthora rubi</name>
    <dbReference type="NCBI Taxonomy" id="129364"/>
    <lineage>
        <taxon>Eukaryota</taxon>
        <taxon>Sar</taxon>
        <taxon>Stramenopiles</taxon>
        <taxon>Oomycota</taxon>
        <taxon>Peronosporomycetes</taxon>
        <taxon>Peronosporales</taxon>
        <taxon>Peronosporaceae</taxon>
        <taxon>Phytophthora</taxon>
    </lineage>
</organism>
<dbReference type="GO" id="GO:0005794">
    <property type="term" value="C:Golgi apparatus"/>
    <property type="evidence" value="ECO:0007669"/>
    <property type="project" value="TreeGrafter"/>
</dbReference>
<dbReference type="InterPro" id="IPR031357">
    <property type="entry name" value="Stealth_CR3"/>
</dbReference>
<dbReference type="InterPro" id="IPR047141">
    <property type="entry name" value="Stealth"/>
</dbReference>
<evidence type="ECO:0000259" key="2">
    <source>
        <dbReference type="Pfam" id="PF17102"/>
    </source>
</evidence>
<evidence type="ECO:0000313" key="7">
    <source>
        <dbReference type="Proteomes" id="UP000434957"/>
    </source>
</evidence>
<proteinExistence type="predicted"/>
<dbReference type="Proteomes" id="UP000435112">
    <property type="component" value="Unassembled WGS sequence"/>
</dbReference>
<evidence type="ECO:0000313" key="8">
    <source>
        <dbReference type="Proteomes" id="UP000435112"/>
    </source>
</evidence>
<protein>
    <recommendedName>
        <fullName evidence="2">Stealth protein CR3 conserved region 3 domain-containing protein</fullName>
    </recommendedName>
</protein>
<feature type="domain" description="Stealth protein CR3 conserved region 3" evidence="2">
    <location>
        <begin position="68"/>
        <end position="116"/>
    </location>
</feature>
<evidence type="ECO:0000256" key="1">
    <source>
        <dbReference type="ARBA" id="ARBA00022679"/>
    </source>
</evidence>
<evidence type="ECO:0000313" key="3">
    <source>
        <dbReference type="EMBL" id="KAE9036193.1"/>
    </source>
</evidence>
<evidence type="ECO:0000313" key="5">
    <source>
        <dbReference type="EMBL" id="KAE9339306.1"/>
    </source>
</evidence>
<name>A0A6A3MWU6_9STRA</name>
<dbReference type="GO" id="GO:0016740">
    <property type="term" value="F:transferase activity"/>
    <property type="evidence" value="ECO:0007669"/>
    <property type="project" value="UniProtKB-KW"/>
</dbReference>
<dbReference type="AlphaFoldDB" id="A0A6A3MWU6"/>
<keyword evidence="1" id="KW-0808">Transferase</keyword>
<accession>A0A6A3MWU6</accession>
<comment type="caution">
    <text evidence="3">The sequence shown here is derived from an EMBL/GenBank/DDBJ whole genome shotgun (WGS) entry which is preliminary data.</text>
</comment>
<dbReference type="Proteomes" id="UP000429607">
    <property type="component" value="Unassembled WGS sequence"/>
</dbReference>
<dbReference type="EMBL" id="QXFU01000033">
    <property type="protein sequence ID" value="KAE9047202.1"/>
    <property type="molecule type" value="Genomic_DNA"/>
</dbReference>
<dbReference type="Proteomes" id="UP000434957">
    <property type="component" value="Unassembled WGS sequence"/>
</dbReference>
<keyword evidence="7" id="KW-1185">Reference proteome</keyword>